<feature type="compositionally biased region" description="Basic and acidic residues" evidence="1">
    <location>
        <begin position="181"/>
        <end position="203"/>
    </location>
</feature>
<organism evidence="2 3">
    <name type="scientific">Nannocystis pusilla</name>
    <dbReference type="NCBI Taxonomy" id="889268"/>
    <lineage>
        <taxon>Bacteria</taxon>
        <taxon>Pseudomonadati</taxon>
        <taxon>Myxococcota</taxon>
        <taxon>Polyangia</taxon>
        <taxon>Nannocystales</taxon>
        <taxon>Nannocystaceae</taxon>
        <taxon>Nannocystis</taxon>
    </lineage>
</organism>
<feature type="region of interest" description="Disordered" evidence="1">
    <location>
        <begin position="154"/>
        <end position="203"/>
    </location>
</feature>
<sequence>MDRAERPAEADRVGPRIDAVEVLGASRRAHVGHAGRRDHPARLLVAAEAEEAGLARAAVDRGHQRREARRVVAAPARPHVTGAVLVAEGADVDAVDHQQAAVVLFEEAAEPGQRGVADPARGGGDVAGEERGVDRVAVARAGRALRIAQRGRIPAAAGADRQEPRAAVGLRQRRQAARAGAGERVEGGDREAGKRGEAEELRRSMVLIPLS</sequence>
<reference evidence="2" key="1">
    <citation type="submission" date="2022-11" db="EMBL/GenBank/DDBJ databases">
        <title>Minimal conservation of predation-associated metabolite biosynthetic gene clusters underscores biosynthetic potential of Myxococcota including descriptions for ten novel species: Archangium lansinium sp. nov., Myxococcus landrumus sp. nov., Nannocystis bai.</title>
        <authorList>
            <person name="Ahearne A."/>
            <person name="Stevens C."/>
            <person name="Phillips K."/>
        </authorList>
    </citation>
    <scope>NUCLEOTIDE SEQUENCE</scope>
    <source>
        <strain evidence="2">Na p29</strain>
    </source>
</reference>
<dbReference type="Proteomes" id="UP001150924">
    <property type="component" value="Unassembled WGS sequence"/>
</dbReference>
<name>A0A9X3EP59_9BACT</name>
<protein>
    <submittedName>
        <fullName evidence="2">Uncharacterized protein</fullName>
    </submittedName>
</protein>
<evidence type="ECO:0000313" key="2">
    <source>
        <dbReference type="EMBL" id="MCY1007727.1"/>
    </source>
</evidence>
<evidence type="ECO:0000256" key="1">
    <source>
        <dbReference type="SAM" id="MobiDB-lite"/>
    </source>
</evidence>
<dbReference type="AlphaFoldDB" id="A0A9X3EP59"/>
<comment type="caution">
    <text evidence="2">The sequence shown here is derived from an EMBL/GenBank/DDBJ whole genome shotgun (WGS) entry which is preliminary data.</text>
</comment>
<gene>
    <name evidence="2" type="ORF">OV079_19655</name>
</gene>
<proteinExistence type="predicted"/>
<accession>A0A9X3EP59</accession>
<dbReference type="EMBL" id="JAPNKE010000002">
    <property type="protein sequence ID" value="MCY1007727.1"/>
    <property type="molecule type" value="Genomic_DNA"/>
</dbReference>
<keyword evidence="3" id="KW-1185">Reference proteome</keyword>
<evidence type="ECO:0000313" key="3">
    <source>
        <dbReference type="Proteomes" id="UP001150924"/>
    </source>
</evidence>
<dbReference type="RefSeq" id="WP_267770368.1">
    <property type="nucleotide sequence ID" value="NZ_JAPNKE010000002.1"/>
</dbReference>